<keyword evidence="7 11" id="KW-1133">Transmembrane helix</keyword>
<keyword evidence="14" id="KW-1185">Reference proteome</keyword>
<evidence type="ECO:0000256" key="2">
    <source>
        <dbReference type="ARBA" id="ARBA00004236"/>
    </source>
</evidence>
<dbReference type="Gene3D" id="2.70.170.10">
    <property type="entry name" value="Neurotransmitter-gated ion-channel ligand-binding domain"/>
    <property type="match status" value="1"/>
</dbReference>
<protein>
    <submittedName>
        <fullName evidence="15">Glycine receptor subunit alpha-3-like</fullName>
    </submittedName>
</protein>
<feature type="transmembrane region" description="Helical" evidence="11">
    <location>
        <begin position="156"/>
        <end position="178"/>
    </location>
</feature>
<feature type="transmembrane region" description="Helical" evidence="11">
    <location>
        <begin position="323"/>
        <end position="342"/>
    </location>
</feature>
<dbReference type="Gene3D" id="1.20.58.390">
    <property type="entry name" value="Neurotransmitter-gated ion-channel transmembrane domain"/>
    <property type="match status" value="1"/>
</dbReference>
<evidence type="ECO:0000256" key="5">
    <source>
        <dbReference type="ARBA" id="ARBA00022692"/>
    </source>
</evidence>
<evidence type="ECO:0000259" key="12">
    <source>
        <dbReference type="Pfam" id="PF02931"/>
    </source>
</evidence>
<dbReference type="PANTHER" id="PTHR18945">
    <property type="entry name" value="NEUROTRANSMITTER GATED ION CHANNEL"/>
    <property type="match status" value="1"/>
</dbReference>
<comment type="caution">
    <text evidence="11">Lacks conserved residue(s) required for the propagation of feature annotation.</text>
</comment>
<comment type="subcellular location">
    <subcellularLocation>
        <location evidence="2">Cell membrane</location>
    </subcellularLocation>
    <subcellularLocation>
        <location evidence="1">Membrane</location>
        <topology evidence="1">Multi-pass membrane protein</topology>
    </subcellularLocation>
</comment>
<proteinExistence type="inferred from homology"/>
<dbReference type="PROSITE" id="PS00236">
    <property type="entry name" value="NEUROTR_ION_CHANNEL"/>
    <property type="match status" value="1"/>
</dbReference>
<dbReference type="InterPro" id="IPR038050">
    <property type="entry name" value="Neuro_actylchol_rec"/>
</dbReference>
<dbReference type="InterPro" id="IPR006201">
    <property type="entry name" value="Neur_channel"/>
</dbReference>
<evidence type="ECO:0000256" key="10">
    <source>
        <dbReference type="ARBA" id="ARBA00023303"/>
    </source>
</evidence>
<evidence type="ECO:0000259" key="13">
    <source>
        <dbReference type="Pfam" id="PF02932"/>
    </source>
</evidence>
<dbReference type="PRINTS" id="PR00253">
    <property type="entry name" value="GABAARECEPTR"/>
</dbReference>
<dbReference type="InterPro" id="IPR006028">
    <property type="entry name" value="GABAA/Glycine_rcpt"/>
</dbReference>
<accession>A0ABM0GU79</accession>
<feature type="transmembrane region" description="Helical" evidence="11">
    <location>
        <begin position="219"/>
        <end position="242"/>
    </location>
</feature>
<evidence type="ECO:0000256" key="4">
    <source>
        <dbReference type="ARBA" id="ARBA00022475"/>
    </source>
</evidence>
<name>A0ABM0GU79_SACKO</name>
<evidence type="ECO:0000256" key="7">
    <source>
        <dbReference type="ARBA" id="ARBA00022989"/>
    </source>
</evidence>
<keyword evidence="4" id="KW-1003">Cell membrane</keyword>
<dbReference type="Pfam" id="PF02932">
    <property type="entry name" value="Neur_chan_memb"/>
    <property type="match status" value="1"/>
</dbReference>
<dbReference type="RefSeq" id="XP_002737456.1">
    <property type="nucleotide sequence ID" value="XM_002737410.1"/>
</dbReference>
<evidence type="ECO:0000256" key="11">
    <source>
        <dbReference type="RuleBase" id="RU000687"/>
    </source>
</evidence>
<dbReference type="CDD" id="cd19049">
    <property type="entry name" value="LGIC_TM_anion"/>
    <property type="match status" value="1"/>
</dbReference>
<dbReference type="Proteomes" id="UP000694865">
    <property type="component" value="Unplaced"/>
</dbReference>
<keyword evidence="9 11" id="KW-0472">Membrane</keyword>
<dbReference type="InterPro" id="IPR018000">
    <property type="entry name" value="Neurotransmitter_ion_chnl_CS"/>
</dbReference>
<sequence length="348" mass="39706">MRQRWNDPRLAFHGNHTISLNNKLVEKIWVPDLYFINEKDGKFHSITVDNKLLRISPNGDVLYSMRLTLTLACYMNLQNYPMDQQVCEMLLESYGFTTEHVIFDWAPGTAVSLNQNLKMPQFEIINIVETSTTNPYTTGNYTLLVVQFTLRRLMAFYILQTYIPSILLVVLSWVSFWISADAAPARVGLGITTVLTMTTQSSGILASLPRVSYIKAIDVWMTTCLVFVFGALLEFALVNFLVTEAKASEKRRKREEKMKGERRYSVRTTDGTTIPHKESEQSESPCVGILKACLGGPQFSKSQLMKPKNRVHWTLQAEKIDSLARMAFPLSFILFNAVYWPTYLTNSP</sequence>
<dbReference type="InterPro" id="IPR036734">
    <property type="entry name" value="Neur_chan_lig-bd_sf"/>
</dbReference>
<feature type="domain" description="Neurotransmitter-gated ion-channel transmembrane" evidence="13">
    <location>
        <begin position="161"/>
        <end position="259"/>
    </location>
</feature>
<keyword evidence="10 11" id="KW-0407">Ion channel</keyword>
<dbReference type="SUPFAM" id="SSF90112">
    <property type="entry name" value="Neurotransmitter-gated ion-channel transmembrane pore"/>
    <property type="match status" value="1"/>
</dbReference>
<dbReference type="Pfam" id="PF02931">
    <property type="entry name" value="Neur_chan_LBD"/>
    <property type="match status" value="1"/>
</dbReference>
<dbReference type="SUPFAM" id="SSF63712">
    <property type="entry name" value="Nicotinic receptor ligand binding domain-like"/>
    <property type="match status" value="1"/>
</dbReference>
<evidence type="ECO:0000256" key="1">
    <source>
        <dbReference type="ARBA" id="ARBA00004141"/>
    </source>
</evidence>
<keyword evidence="5 11" id="KW-0812">Transmembrane</keyword>
<evidence type="ECO:0000256" key="8">
    <source>
        <dbReference type="ARBA" id="ARBA00023065"/>
    </source>
</evidence>
<organism evidence="14 15">
    <name type="scientific">Saccoglossus kowalevskii</name>
    <name type="common">Acorn worm</name>
    <dbReference type="NCBI Taxonomy" id="10224"/>
    <lineage>
        <taxon>Eukaryota</taxon>
        <taxon>Metazoa</taxon>
        <taxon>Hemichordata</taxon>
        <taxon>Enteropneusta</taxon>
        <taxon>Harrimaniidae</taxon>
        <taxon>Saccoglossus</taxon>
    </lineage>
</organism>
<dbReference type="GeneID" id="100374328"/>
<comment type="similarity">
    <text evidence="11">Belongs to the ligand-gated ion channel (TC 1.A.9) family.</text>
</comment>
<dbReference type="PRINTS" id="PR00252">
    <property type="entry name" value="NRIONCHANNEL"/>
</dbReference>
<dbReference type="InterPro" id="IPR006029">
    <property type="entry name" value="Neurotrans-gated_channel_TM"/>
</dbReference>
<keyword evidence="3 11" id="KW-0813">Transport</keyword>
<keyword evidence="8 11" id="KW-0406">Ion transport</keyword>
<feature type="domain" description="Neurotransmitter-gated ion-channel ligand-binding" evidence="12">
    <location>
        <begin position="1"/>
        <end position="153"/>
    </location>
</feature>
<dbReference type="InterPro" id="IPR006202">
    <property type="entry name" value="Neur_chan_lig-bd"/>
</dbReference>
<dbReference type="NCBIfam" id="TIGR00860">
    <property type="entry name" value="LIC"/>
    <property type="match status" value="1"/>
</dbReference>
<evidence type="ECO:0000256" key="3">
    <source>
        <dbReference type="ARBA" id="ARBA00022448"/>
    </source>
</evidence>
<dbReference type="InterPro" id="IPR036719">
    <property type="entry name" value="Neuro-gated_channel_TM_sf"/>
</dbReference>
<evidence type="ECO:0000313" key="14">
    <source>
        <dbReference type="Proteomes" id="UP000694865"/>
    </source>
</evidence>
<evidence type="ECO:0000256" key="6">
    <source>
        <dbReference type="ARBA" id="ARBA00022729"/>
    </source>
</evidence>
<evidence type="ECO:0000313" key="15">
    <source>
        <dbReference type="RefSeq" id="XP_002737456.1"/>
    </source>
</evidence>
<evidence type="ECO:0000256" key="9">
    <source>
        <dbReference type="ARBA" id="ARBA00023136"/>
    </source>
</evidence>
<gene>
    <name evidence="15" type="primary">LOC100374328</name>
</gene>
<keyword evidence="6" id="KW-0732">Signal</keyword>
<reference evidence="15" key="1">
    <citation type="submission" date="2025-08" db="UniProtKB">
        <authorList>
            <consortium name="RefSeq"/>
        </authorList>
    </citation>
    <scope>IDENTIFICATION</scope>
    <source>
        <tissue evidence="15">Testes</tissue>
    </source>
</reference>